<keyword evidence="2" id="KW-1185">Reference proteome</keyword>
<accession>A0AAW0L5B6</accession>
<evidence type="ECO:0000313" key="1">
    <source>
        <dbReference type="EMBL" id="KAK7845771.1"/>
    </source>
</evidence>
<dbReference type="EMBL" id="PKMF04000165">
    <property type="protein sequence ID" value="KAK7845771.1"/>
    <property type="molecule type" value="Genomic_DNA"/>
</dbReference>
<evidence type="ECO:0000313" key="2">
    <source>
        <dbReference type="Proteomes" id="UP000237347"/>
    </source>
</evidence>
<proteinExistence type="predicted"/>
<reference evidence="1 2" key="1">
    <citation type="journal article" date="2018" name="Sci. Data">
        <title>The draft genome sequence of cork oak.</title>
        <authorList>
            <person name="Ramos A.M."/>
            <person name="Usie A."/>
            <person name="Barbosa P."/>
            <person name="Barros P.M."/>
            <person name="Capote T."/>
            <person name="Chaves I."/>
            <person name="Simoes F."/>
            <person name="Abreu I."/>
            <person name="Carrasquinho I."/>
            <person name="Faro C."/>
            <person name="Guimaraes J.B."/>
            <person name="Mendonca D."/>
            <person name="Nobrega F."/>
            <person name="Rodrigues L."/>
            <person name="Saibo N.J.M."/>
            <person name="Varela M.C."/>
            <person name="Egas C."/>
            <person name="Matos J."/>
            <person name="Miguel C.M."/>
            <person name="Oliveira M.M."/>
            <person name="Ricardo C.P."/>
            <person name="Goncalves S."/>
        </authorList>
    </citation>
    <scope>NUCLEOTIDE SEQUENCE [LARGE SCALE GENOMIC DNA]</scope>
    <source>
        <strain evidence="2">cv. HL8</strain>
    </source>
</reference>
<comment type="caution">
    <text evidence="1">The sequence shown here is derived from an EMBL/GenBank/DDBJ whole genome shotgun (WGS) entry which is preliminary data.</text>
</comment>
<organism evidence="1 2">
    <name type="scientific">Quercus suber</name>
    <name type="common">Cork oak</name>
    <dbReference type="NCBI Taxonomy" id="58331"/>
    <lineage>
        <taxon>Eukaryota</taxon>
        <taxon>Viridiplantae</taxon>
        <taxon>Streptophyta</taxon>
        <taxon>Embryophyta</taxon>
        <taxon>Tracheophyta</taxon>
        <taxon>Spermatophyta</taxon>
        <taxon>Magnoliopsida</taxon>
        <taxon>eudicotyledons</taxon>
        <taxon>Gunneridae</taxon>
        <taxon>Pentapetalae</taxon>
        <taxon>rosids</taxon>
        <taxon>fabids</taxon>
        <taxon>Fagales</taxon>
        <taxon>Fagaceae</taxon>
        <taxon>Quercus</taxon>
    </lineage>
</organism>
<name>A0AAW0L5B6_QUESU</name>
<gene>
    <name evidence="1" type="ORF">CFP56_008915</name>
</gene>
<dbReference type="AlphaFoldDB" id="A0AAW0L5B6"/>
<protein>
    <submittedName>
        <fullName evidence="1">Uncharacterized protein</fullName>
    </submittedName>
</protein>
<dbReference type="Proteomes" id="UP000237347">
    <property type="component" value="Unassembled WGS sequence"/>
</dbReference>
<sequence>MCPHSVLYFTGESALEEKGDAVREWTSRRPYKEREKKKLKQGNCYFAVSPGVLTSRTYIYGSHSGVVELTRSEFYQTGCDSEISSQGYDKVNCKLKSVELSELWIFMPFAQNKDVVKQFLKENVSVGRVVVH</sequence>